<evidence type="ECO:0000313" key="2">
    <source>
        <dbReference type="EMBL" id="WXB93784.1"/>
    </source>
</evidence>
<keyword evidence="1" id="KW-0472">Membrane</keyword>
<protein>
    <recommendedName>
        <fullName evidence="4">ABC transporter ATP-binding protein</fullName>
    </recommendedName>
</protein>
<name>A0ABZ2N8A5_9BACI</name>
<dbReference type="RefSeq" id="WP_338753277.1">
    <property type="nucleotide sequence ID" value="NZ_CP147404.1"/>
</dbReference>
<evidence type="ECO:0000256" key="1">
    <source>
        <dbReference type="SAM" id="Phobius"/>
    </source>
</evidence>
<dbReference type="EMBL" id="CP147404">
    <property type="protein sequence ID" value="WXB93784.1"/>
    <property type="molecule type" value="Genomic_DNA"/>
</dbReference>
<feature type="transmembrane region" description="Helical" evidence="1">
    <location>
        <begin position="6"/>
        <end position="28"/>
    </location>
</feature>
<sequence>MNLFIVIGLFVLLMIIGVYLVFGLRGVLDSHEASKIDKIPNDHFTKQGSGQDVSM</sequence>
<proteinExistence type="predicted"/>
<gene>
    <name evidence="2" type="ORF">WDJ61_03800</name>
</gene>
<dbReference type="Proteomes" id="UP001387364">
    <property type="component" value="Chromosome"/>
</dbReference>
<organism evidence="2 3">
    <name type="scientific">Bacillus kandeliae</name>
    <dbReference type="NCBI Taxonomy" id="3129297"/>
    <lineage>
        <taxon>Bacteria</taxon>
        <taxon>Bacillati</taxon>
        <taxon>Bacillota</taxon>
        <taxon>Bacilli</taxon>
        <taxon>Bacillales</taxon>
        <taxon>Bacillaceae</taxon>
        <taxon>Bacillus</taxon>
    </lineage>
</organism>
<reference evidence="2 3" key="1">
    <citation type="submission" date="2024-02" db="EMBL/GenBank/DDBJ databases">
        <title>Seven novel Bacillus-like species.</title>
        <authorList>
            <person name="Liu G."/>
        </authorList>
    </citation>
    <scope>NUCLEOTIDE SEQUENCE [LARGE SCALE GENOMIC DNA]</scope>
    <source>
        <strain evidence="2 3">FJAT-52991</strain>
    </source>
</reference>
<keyword evidence="3" id="KW-1185">Reference proteome</keyword>
<keyword evidence="1" id="KW-0812">Transmembrane</keyword>
<evidence type="ECO:0000313" key="3">
    <source>
        <dbReference type="Proteomes" id="UP001387364"/>
    </source>
</evidence>
<evidence type="ECO:0008006" key="4">
    <source>
        <dbReference type="Google" id="ProtNLM"/>
    </source>
</evidence>
<keyword evidence="1" id="KW-1133">Transmembrane helix</keyword>
<accession>A0ABZ2N8A5</accession>